<keyword evidence="3" id="KW-1185">Reference proteome</keyword>
<dbReference type="EMBL" id="WIGM01000960">
    <property type="protein sequence ID" value="KAF6807790.1"/>
    <property type="molecule type" value="Genomic_DNA"/>
</dbReference>
<evidence type="ECO:0000313" key="2">
    <source>
        <dbReference type="EMBL" id="KAF6807790.1"/>
    </source>
</evidence>
<evidence type="ECO:0000313" key="3">
    <source>
        <dbReference type="Proteomes" id="UP000639643"/>
    </source>
</evidence>
<feature type="region of interest" description="Disordered" evidence="1">
    <location>
        <begin position="178"/>
        <end position="289"/>
    </location>
</feature>
<proteinExistence type="predicted"/>
<protein>
    <submittedName>
        <fullName evidence="2">Uncharacterized protein</fullName>
    </submittedName>
</protein>
<name>A0A8H6J755_9PEZI</name>
<comment type="caution">
    <text evidence="2">The sequence shown here is derived from an EMBL/GenBank/DDBJ whole genome shotgun (WGS) entry which is preliminary data.</text>
</comment>
<gene>
    <name evidence="2" type="ORF">CMUS01_14040</name>
</gene>
<accession>A0A8H6J755</accession>
<evidence type="ECO:0000256" key="1">
    <source>
        <dbReference type="SAM" id="MobiDB-lite"/>
    </source>
</evidence>
<sequence>MLPDATLVLFKPSAARTSAIQQPDEADCPIKGNSNNIRSLIQVRRVPPAFGVAVQLIVDGCKPSKPPMVDTIIDVEADARTAGSSIPFLPLGNVLETLRRHCKSTNTAPTVRANMKCQAVAGGVQQSPQNVGLAATGEMAGTCNLKWGPVLGRWQPSHVAIQHDVRWTAAEPQSPFVGGRLVEHKPRSGCPANEAQKKPMRQRRILPSDMAQVEAATHPPSASPNPGAIDDQPNSRRRDSASAVERGANVAGRSGQSWHRMDGDAGQRRQSTLVDPIRRSGPSQPRAVSTFCGGSLPSDRPVGAPERTRMKKSGHRLSLFHSIQRSLWLSPKIPGSVALSSL</sequence>
<reference evidence="2" key="1">
    <citation type="journal article" date="2020" name="Phytopathology">
        <title>Genome Sequence Resources of Colletotrichum truncatum, C. plurivorum, C. musicola, and C. sojae: Four Species Pathogenic to Soybean (Glycine max).</title>
        <authorList>
            <person name="Rogerio F."/>
            <person name="Boufleur T.R."/>
            <person name="Ciampi-Guillardi M."/>
            <person name="Sukno S.A."/>
            <person name="Thon M.R."/>
            <person name="Massola Junior N.S."/>
            <person name="Baroncelli R."/>
        </authorList>
    </citation>
    <scope>NUCLEOTIDE SEQUENCE</scope>
    <source>
        <strain evidence="2">LFN0074</strain>
    </source>
</reference>
<dbReference type="Proteomes" id="UP000639643">
    <property type="component" value="Unassembled WGS sequence"/>
</dbReference>
<dbReference type="AlphaFoldDB" id="A0A8H6J755"/>
<organism evidence="2 3">
    <name type="scientific">Colletotrichum musicola</name>
    <dbReference type="NCBI Taxonomy" id="2175873"/>
    <lineage>
        <taxon>Eukaryota</taxon>
        <taxon>Fungi</taxon>
        <taxon>Dikarya</taxon>
        <taxon>Ascomycota</taxon>
        <taxon>Pezizomycotina</taxon>
        <taxon>Sordariomycetes</taxon>
        <taxon>Hypocreomycetidae</taxon>
        <taxon>Glomerellales</taxon>
        <taxon>Glomerellaceae</taxon>
        <taxon>Colletotrichum</taxon>
        <taxon>Colletotrichum orchidearum species complex</taxon>
    </lineage>
</organism>